<dbReference type="InterPro" id="IPR005801">
    <property type="entry name" value="ADC_synthase"/>
</dbReference>
<feature type="domain" description="Anthranilate synthase component I N-terminal" evidence="3">
    <location>
        <begin position="25"/>
        <end position="148"/>
    </location>
</feature>
<dbReference type="Gene3D" id="3.60.120.10">
    <property type="entry name" value="Anthranilate synthase"/>
    <property type="match status" value="1"/>
</dbReference>
<organism evidence="4 5">
    <name type="scientific">Thiohalobacter thiocyanaticus</name>
    <dbReference type="NCBI Taxonomy" id="585455"/>
    <lineage>
        <taxon>Bacteria</taxon>
        <taxon>Pseudomonadati</taxon>
        <taxon>Pseudomonadota</taxon>
        <taxon>Gammaproteobacteria</taxon>
        <taxon>Thiohalobacterales</taxon>
        <taxon>Thiohalobacteraceae</taxon>
        <taxon>Thiohalobacter</taxon>
    </lineage>
</organism>
<dbReference type="OrthoDB" id="9803598at2"/>
<dbReference type="InterPro" id="IPR015890">
    <property type="entry name" value="Chorismate_C"/>
</dbReference>
<dbReference type="EMBL" id="QZMU01000001">
    <property type="protein sequence ID" value="RRQ20588.1"/>
    <property type="molecule type" value="Genomic_DNA"/>
</dbReference>
<evidence type="ECO:0000259" key="2">
    <source>
        <dbReference type="Pfam" id="PF00425"/>
    </source>
</evidence>
<evidence type="ECO:0000313" key="4">
    <source>
        <dbReference type="EMBL" id="RRQ20588.1"/>
    </source>
</evidence>
<feature type="compositionally biased region" description="Basic and acidic residues" evidence="1">
    <location>
        <begin position="279"/>
        <end position="288"/>
    </location>
</feature>
<dbReference type="SUPFAM" id="SSF56322">
    <property type="entry name" value="ADC synthase"/>
    <property type="match status" value="1"/>
</dbReference>
<evidence type="ECO:0000256" key="1">
    <source>
        <dbReference type="SAM" id="MobiDB-lite"/>
    </source>
</evidence>
<protein>
    <submittedName>
        <fullName evidence="4">Aminodeoxychorismate synthase component I</fullName>
    </submittedName>
</protein>
<dbReference type="NCBIfam" id="NF006563">
    <property type="entry name" value="PRK09070.1"/>
    <property type="match status" value="1"/>
</dbReference>
<dbReference type="PANTHER" id="PTHR11236:SF9">
    <property type="entry name" value="ANTHRANILATE SYNTHASE COMPONENT 1"/>
    <property type="match status" value="1"/>
</dbReference>
<gene>
    <name evidence="4" type="ORF">D6C00_00375</name>
</gene>
<proteinExistence type="predicted"/>
<feature type="domain" description="Chorismate-utilising enzyme C-terminal" evidence="2">
    <location>
        <begin position="190"/>
        <end position="443"/>
    </location>
</feature>
<sequence length="459" mass="50216">MAVSQRYPSALPAGFDLLAVHEAFPERYPFLLQSALAGAQGRYDILFAFPGEALTLEAPGRLRGPQADTADGFLTALDAWWRQQSPGQTDTLSGLPFTGGWFLLLGYELAREVEPVLQLVQPAHMPFVATAVRCPAAVIHDRAADELWLVSETDSGLLEAMRTDVEQAGSRPSPAPGTLSLSQQTEEASRHYTAAVERTLKYIRDGDVFQVNLSRLWSASLGEPTPPAALYRRLRGRNPGPFNGLAVFSDYAVISSSPERLVEVRGSHVSTRPIAGTRPRGEGAQDRELSDELLGHPKERAEHIMLIDLERNDLGRVCRPGSIRVNELMQLESYAHVHHIVSNVEGELRAQITPGEVIRAVFPGGTITGCPKVRCMQIIAELEAGGRGAYTGAMGYLNRNGDMDLNILIRTIEQRGRQLYWRAGAGIVADSQPQQELEETRDKARGLVLALEDTPEDAA</sequence>
<dbReference type="AlphaFoldDB" id="A0A426QFR2"/>
<reference evidence="4 5" key="1">
    <citation type="journal article" date="2010" name="Int. J. Syst. Evol. Microbiol.">
        <title>Thiohalobacter thiocyanaticus gen. nov., sp. nov., a moderately halophilic, sulfur-oxidizing gammaproteobacterium from hypersaline lakes, that utilizes thiocyanate.</title>
        <authorList>
            <person name="Sorokin D.Y."/>
            <person name="Kovaleva O.L."/>
            <person name="Tourova T.P."/>
            <person name="Muyzer G."/>
        </authorList>
    </citation>
    <scope>NUCLEOTIDE SEQUENCE [LARGE SCALE GENOMIC DNA]</scope>
    <source>
        <strain evidence="4 5">Hrh1</strain>
    </source>
</reference>
<dbReference type="Pfam" id="PF00425">
    <property type="entry name" value="Chorismate_bind"/>
    <property type="match status" value="1"/>
</dbReference>
<keyword evidence="5" id="KW-1185">Reference proteome</keyword>
<comment type="caution">
    <text evidence="4">The sequence shown here is derived from an EMBL/GenBank/DDBJ whole genome shotgun (WGS) entry which is preliminary data.</text>
</comment>
<dbReference type="Proteomes" id="UP000287798">
    <property type="component" value="Unassembled WGS sequence"/>
</dbReference>
<evidence type="ECO:0000259" key="3">
    <source>
        <dbReference type="Pfam" id="PF04715"/>
    </source>
</evidence>
<dbReference type="InterPro" id="IPR006805">
    <property type="entry name" value="Anth_synth_I_N"/>
</dbReference>
<name>A0A426QFR2_9GAMM</name>
<dbReference type="InterPro" id="IPR019999">
    <property type="entry name" value="Anth_synth_I-like"/>
</dbReference>
<feature type="region of interest" description="Disordered" evidence="1">
    <location>
        <begin position="265"/>
        <end position="288"/>
    </location>
</feature>
<dbReference type="Pfam" id="PF04715">
    <property type="entry name" value="Anth_synt_I_N"/>
    <property type="match status" value="1"/>
</dbReference>
<accession>A0A426QFR2</accession>
<dbReference type="GO" id="GO:0000162">
    <property type="term" value="P:L-tryptophan biosynthetic process"/>
    <property type="evidence" value="ECO:0007669"/>
    <property type="project" value="TreeGrafter"/>
</dbReference>
<dbReference type="RefSeq" id="WP_125179803.1">
    <property type="nucleotide sequence ID" value="NZ_QZMU01000001.1"/>
</dbReference>
<evidence type="ECO:0000313" key="5">
    <source>
        <dbReference type="Proteomes" id="UP000287798"/>
    </source>
</evidence>
<dbReference type="PRINTS" id="PR00095">
    <property type="entry name" value="ANTSNTHASEI"/>
</dbReference>
<dbReference type="PANTHER" id="PTHR11236">
    <property type="entry name" value="AMINOBENZOATE/ANTHRANILATE SYNTHASE"/>
    <property type="match status" value="1"/>
</dbReference>